<organism evidence="1">
    <name type="scientific">freshwater sediment metagenome</name>
    <dbReference type="NCBI Taxonomy" id="556182"/>
    <lineage>
        <taxon>unclassified sequences</taxon>
        <taxon>metagenomes</taxon>
        <taxon>ecological metagenomes</taxon>
    </lineage>
</organism>
<dbReference type="AlphaFoldDB" id="A0AA48RFD3"/>
<proteinExistence type="predicted"/>
<gene>
    <name evidence="1" type="ORF">AMST5_04172</name>
</gene>
<protein>
    <submittedName>
        <fullName evidence="1">Uncharacterized protein</fullName>
    </submittedName>
</protein>
<sequence>MNISLEQAIEIHARALVNKFREGAPVTARRYAAARRDCGDPGGPEVWIAVALAAERILLQFAEEAASDESAFAAHRFK</sequence>
<dbReference type="EMBL" id="OY288114">
    <property type="protein sequence ID" value="CAJ0891883.1"/>
    <property type="molecule type" value="Genomic_DNA"/>
</dbReference>
<evidence type="ECO:0000313" key="1">
    <source>
        <dbReference type="EMBL" id="CAJ0891883.1"/>
    </source>
</evidence>
<reference evidence="1" key="1">
    <citation type="submission" date="2023-07" db="EMBL/GenBank/DDBJ databases">
        <authorList>
            <person name="Pelsma A.J. K."/>
        </authorList>
    </citation>
    <scope>NUCLEOTIDE SEQUENCE</scope>
</reference>
<accession>A0AA48RFD3</accession>
<name>A0AA48RFD3_9ZZZZ</name>